<dbReference type="OrthoDB" id="2514346at2759"/>
<dbReference type="EMBL" id="AVOT02010225">
    <property type="protein sequence ID" value="MBW0489715.1"/>
    <property type="molecule type" value="Genomic_DNA"/>
</dbReference>
<comment type="caution">
    <text evidence="2">The sequence shown here is derived from an EMBL/GenBank/DDBJ whole genome shotgun (WGS) entry which is preliminary data.</text>
</comment>
<organism evidence="2 3">
    <name type="scientific">Austropuccinia psidii MF-1</name>
    <dbReference type="NCBI Taxonomy" id="1389203"/>
    <lineage>
        <taxon>Eukaryota</taxon>
        <taxon>Fungi</taxon>
        <taxon>Dikarya</taxon>
        <taxon>Basidiomycota</taxon>
        <taxon>Pucciniomycotina</taxon>
        <taxon>Pucciniomycetes</taxon>
        <taxon>Pucciniales</taxon>
        <taxon>Sphaerophragmiaceae</taxon>
        <taxon>Austropuccinia</taxon>
    </lineage>
</organism>
<evidence type="ECO:0000313" key="2">
    <source>
        <dbReference type="EMBL" id="MBW0489715.1"/>
    </source>
</evidence>
<name>A0A9Q3H570_9BASI</name>
<feature type="compositionally biased region" description="Polar residues" evidence="1">
    <location>
        <begin position="21"/>
        <end position="30"/>
    </location>
</feature>
<evidence type="ECO:0000256" key="1">
    <source>
        <dbReference type="SAM" id="MobiDB-lite"/>
    </source>
</evidence>
<accession>A0A9Q3H570</accession>
<keyword evidence="3" id="KW-1185">Reference proteome</keyword>
<evidence type="ECO:0008006" key="4">
    <source>
        <dbReference type="Google" id="ProtNLM"/>
    </source>
</evidence>
<sequence>MGKLTQTVAPRDNSKAPTPKTPSMKTPDSFHGAQSQKLRVFIQSCQLIFHNDPENFFSDRKKALYSNSLLNVRAGNCIEPYLSNISNKDPSYLLNKWQLFETQLFTLLGDPTEVRKAEQESENLRMKESGNVSLYIPNFRILMSRIGD</sequence>
<proteinExistence type="predicted"/>
<protein>
    <recommendedName>
        <fullName evidence="4">Retrotransposon gag domain-containing protein</fullName>
    </recommendedName>
</protein>
<evidence type="ECO:0000313" key="3">
    <source>
        <dbReference type="Proteomes" id="UP000765509"/>
    </source>
</evidence>
<gene>
    <name evidence="2" type="ORF">O181_029430</name>
</gene>
<reference evidence="2" key="1">
    <citation type="submission" date="2021-03" db="EMBL/GenBank/DDBJ databases">
        <title>Draft genome sequence of rust myrtle Austropuccinia psidii MF-1, a brazilian biotype.</title>
        <authorList>
            <person name="Quecine M.C."/>
            <person name="Pachon D.M.R."/>
            <person name="Bonatelli M.L."/>
            <person name="Correr F.H."/>
            <person name="Franceschini L.M."/>
            <person name="Leite T.F."/>
            <person name="Margarido G.R.A."/>
            <person name="Almeida C.A."/>
            <person name="Ferrarezi J.A."/>
            <person name="Labate C.A."/>
        </authorList>
    </citation>
    <scope>NUCLEOTIDE SEQUENCE</scope>
    <source>
        <strain evidence="2">MF-1</strain>
    </source>
</reference>
<feature type="region of interest" description="Disordered" evidence="1">
    <location>
        <begin position="1"/>
        <end position="30"/>
    </location>
</feature>
<dbReference type="Proteomes" id="UP000765509">
    <property type="component" value="Unassembled WGS sequence"/>
</dbReference>
<dbReference type="AlphaFoldDB" id="A0A9Q3H570"/>